<reference evidence="2 3" key="1">
    <citation type="submission" date="2015-12" db="EMBL/GenBank/DDBJ databases">
        <title>The genome of Folsomia candida.</title>
        <authorList>
            <person name="Faddeeva A."/>
            <person name="Derks M.F."/>
            <person name="Anvar Y."/>
            <person name="Smit S."/>
            <person name="Van Straalen N."/>
            <person name="Roelofs D."/>
        </authorList>
    </citation>
    <scope>NUCLEOTIDE SEQUENCE [LARGE SCALE GENOMIC DNA]</scope>
    <source>
        <strain evidence="2 3">VU population</strain>
        <tissue evidence="2">Whole body</tissue>
    </source>
</reference>
<keyword evidence="1" id="KW-0812">Transmembrane</keyword>
<evidence type="ECO:0000313" key="3">
    <source>
        <dbReference type="Proteomes" id="UP000198287"/>
    </source>
</evidence>
<feature type="transmembrane region" description="Helical" evidence="1">
    <location>
        <begin position="134"/>
        <end position="156"/>
    </location>
</feature>
<keyword evidence="1" id="KW-0472">Membrane</keyword>
<feature type="transmembrane region" description="Helical" evidence="1">
    <location>
        <begin position="49"/>
        <end position="68"/>
    </location>
</feature>
<feature type="transmembrane region" description="Helical" evidence="1">
    <location>
        <begin position="202"/>
        <end position="220"/>
    </location>
</feature>
<accession>A0A226DRM0</accession>
<dbReference type="AlphaFoldDB" id="A0A226DRM0"/>
<dbReference type="EMBL" id="LNIX01000014">
    <property type="protein sequence ID" value="OXA46856.1"/>
    <property type="molecule type" value="Genomic_DNA"/>
</dbReference>
<evidence type="ECO:0000256" key="1">
    <source>
        <dbReference type="SAM" id="Phobius"/>
    </source>
</evidence>
<name>A0A226DRM0_FOLCA</name>
<dbReference type="Proteomes" id="UP000198287">
    <property type="component" value="Unassembled WGS sequence"/>
</dbReference>
<feature type="transmembrane region" description="Helical" evidence="1">
    <location>
        <begin position="75"/>
        <end position="95"/>
    </location>
</feature>
<organism evidence="2 3">
    <name type="scientific">Folsomia candida</name>
    <name type="common">Springtail</name>
    <dbReference type="NCBI Taxonomy" id="158441"/>
    <lineage>
        <taxon>Eukaryota</taxon>
        <taxon>Metazoa</taxon>
        <taxon>Ecdysozoa</taxon>
        <taxon>Arthropoda</taxon>
        <taxon>Hexapoda</taxon>
        <taxon>Collembola</taxon>
        <taxon>Entomobryomorpha</taxon>
        <taxon>Isotomoidea</taxon>
        <taxon>Isotomidae</taxon>
        <taxon>Proisotominae</taxon>
        <taxon>Folsomia</taxon>
    </lineage>
</organism>
<protein>
    <submittedName>
        <fullName evidence="2">Protein rolling stone</fullName>
    </submittedName>
</protein>
<comment type="caution">
    <text evidence="2">The sequence shown here is derived from an EMBL/GenBank/DDBJ whole genome shotgun (WGS) entry which is preliminary data.</text>
</comment>
<proteinExistence type="predicted"/>
<gene>
    <name evidence="2" type="ORF">Fcan01_18269</name>
</gene>
<evidence type="ECO:0000313" key="2">
    <source>
        <dbReference type="EMBL" id="OXA46856.1"/>
    </source>
</evidence>
<keyword evidence="3" id="KW-1185">Reference proteome</keyword>
<feature type="transmembrane region" description="Helical" evidence="1">
    <location>
        <begin position="177"/>
        <end position="196"/>
    </location>
</feature>
<keyword evidence="1" id="KW-1133">Transmembrane helix</keyword>
<sequence length="252" mass="29575">MGRRPSIAWLIWVRNFGFTSKRKYGFLHSTWEVIIARRTGTTYSVLDYVVYRLFYVLTLCGASVYKLSQVNPLPFLIYFETWALFAHTIYSFLFLPEINLQLFSDEIERNGHKYYISKKISVLPRDNLSAYEKLVWVMFDISATMSFVSLAVTAGTPPFLVRRHPKGKPYPPKFDHFVLVTLGFIMTLVDIVVNTLPMRIGHFIYSILFCLLYFLMAYEFHKIIKKLHAQFHTIPEFYPCYPVSNFFISSFS</sequence>